<dbReference type="GO" id="GO:0006308">
    <property type="term" value="P:DNA catabolic process"/>
    <property type="evidence" value="ECO:0007669"/>
    <property type="project" value="InterPro"/>
</dbReference>
<evidence type="ECO:0000256" key="3">
    <source>
        <dbReference type="ARBA" id="ARBA00022759"/>
    </source>
</evidence>
<dbReference type="Proteomes" id="UP000543030">
    <property type="component" value="Unassembled WGS sequence"/>
</dbReference>
<keyword evidence="5" id="KW-1015">Disulfide bond</keyword>
<proteinExistence type="predicted"/>
<accession>A0A840RJD7</accession>
<dbReference type="CDD" id="cd11010">
    <property type="entry name" value="S1-P1_nuclease"/>
    <property type="match status" value="1"/>
</dbReference>
<organism evidence="7 8">
    <name type="scientific">Silvimonas terrae</name>
    <dbReference type="NCBI Taxonomy" id="300266"/>
    <lineage>
        <taxon>Bacteria</taxon>
        <taxon>Pseudomonadati</taxon>
        <taxon>Pseudomonadota</taxon>
        <taxon>Betaproteobacteria</taxon>
        <taxon>Neisseriales</taxon>
        <taxon>Chitinibacteraceae</taxon>
        <taxon>Silvimonas</taxon>
    </lineage>
</organism>
<sequence length="290" mass="30932">MSISLLIVLLTFGIYSGPAHAWGAQGHRITGLVANALLTPQSRAALRQILGTDNLADEANWLDQNRAMLAARIPGSAQWHYDNIPLCTTSSHDSYCPDGRCATAALARFMAVLQDPDATVDDQRLALRVVIHVAGDLSQPLHAADNHDRGGNDVHVVFAGQPSNLHALWDTGLIKRLLRGTSETAFADRLLADFAPHLADWSKGTPEQWAAQSNAIARALTYGDLPGGLTCPQQTAGSQVDIPLAYADEMAPVLRQQLTMGGTHIAALLNAAFADFPSHQQAGKTPDAGK</sequence>
<name>A0A840RJD7_9NEIS</name>
<reference evidence="7 8" key="1">
    <citation type="submission" date="2020-08" db="EMBL/GenBank/DDBJ databases">
        <title>Genomic Encyclopedia of Type Strains, Phase IV (KMG-IV): sequencing the most valuable type-strain genomes for metagenomic binning, comparative biology and taxonomic classification.</title>
        <authorList>
            <person name="Goeker M."/>
        </authorList>
    </citation>
    <scope>NUCLEOTIDE SEQUENCE [LARGE SCALE GENOMIC DNA]</scope>
    <source>
        <strain evidence="7 8">DSM 18233</strain>
    </source>
</reference>
<dbReference type="GO" id="GO:0004519">
    <property type="term" value="F:endonuclease activity"/>
    <property type="evidence" value="ECO:0007669"/>
    <property type="project" value="UniProtKB-KW"/>
</dbReference>
<evidence type="ECO:0000256" key="6">
    <source>
        <dbReference type="ARBA" id="ARBA00023180"/>
    </source>
</evidence>
<dbReference type="GO" id="GO:0003676">
    <property type="term" value="F:nucleic acid binding"/>
    <property type="evidence" value="ECO:0007669"/>
    <property type="project" value="InterPro"/>
</dbReference>
<evidence type="ECO:0000256" key="5">
    <source>
        <dbReference type="ARBA" id="ARBA00023157"/>
    </source>
</evidence>
<evidence type="ECO:0000256" key="1">
    <source>
        <dbReference type="ARBA" id="ARBA00022722"/>
    </source>
</evidence>
<dbReference type="InterPro" id="IPR008947">
    <property type="entry name" value="PLipase_C/P1_nuclease_dom_sf"/>
</dbReference>
<dbReference type="GO" id="GO:0046872">
    <property type="term" value="F:metal ion binding"/>
    <property type="evidence" value="ECO:0007669"/>
    <property type="project" value="UniProtKB-KW"/>
</dbReference>
<dbReference type="EMBL" id="JACHHN010000006">
    <property type="protein sequence ID" value="MBB5192333.1"/>
    <property type="molecule type" value="Genomic_DNA"/>
</dbReference>
<dbReference type="PANTHER" id="PTHR33146">
    <property type="entry name" value="ENDONUCLEASE 4"/>
    <property type="match status" value="1"/>
</dbReference>
<protein>
    <recommendedName>
        <fullName evidence="9">S1/P1 nuclease</fullName>
    </recommendedName>
</protein>
<keyword evidence="8" id="KW-1185">Reference proteome</keyword>
<keyword evidence="6" id="KW-0325">Glycoprotein</keyword>
<keyword evidence="1" id="KW-0540">Nuclease</keyword>
<evidence type="ECO:0000256" key="2">
    <source>
        <dbReference type="ARBA" id="ARBA00022723"/>
    </source>
</evidence>
<dbReference type="Gene3D" id="1.10.575.10">
    <property type="entry name" value="P1 Nuclease"/>
    <property type="match status" value="1"/>
</dbReference>
<gene>
    <name evidence="7" type="ORF">HNQ50_003074</name>
</gene>
<evidence type="ECO:0008006" key="9">
    <source>
        <dbReference type="Google" id="ProtNLM"/>
    </source>
</evidence>
<dbReference type="InterPro" id="IPR003154">
    <property type="entry name" value="S1/P1nuclease"/>
</dbReference>
<evidence type="ECO:0000256" key="4">
    <source>
        <dbReference type="ARBA" id="ARBA00022801"/>
    </source>
</evidence>
<evidence type="ECO:0000313" key="8">
    <source>
        <dbReference type="Proteomes" id="UP000543030"/>
    </source>
</evidence>
<dbReference type="SUPFAM" id="SSF48537">
    <property type="entry name" value="Phospholipase C/P1 nuclease"/>
    <property type="match status" value="1"/>
</dbReference>
<comment type="caution">
    <text evidence="7">The sequence shown here is derived from an EMBL/GenBank/DDBJ whole genome shotgun (WGS) entry which is preliminary data.</text>
</comment>
<dbReference type="Pfam" id="PF02265">
    <property type="entry name" value="S1-P1_nuclease"/>
    <property type="match status" value="1"/>
</dbReference>
<dbReference type="PANTHER" id="PTHR33146:SF26">
    <property type="entry name" value="ENDONUCLEASE 4"/>
    <property type="match status" value="1"/>
</dbReference>
<dbReference type="AlphaFoldDB" id="A0A840RJD7"/>
<keyword evidence="3" id="KW-0255">Endonuclease</keyword>
<keyword evidence="2" id="KW-0479">Metal-binding</keyword>
<dbReference type="RefSeq" id="WP_184102004.1">
    <property type="nucleotide sequence ID" value="NZ_JACHHN010000006.1"/>
</dbReference>
<keyword evidence="4" id="KW-0378">Hydrolase</keyword>
<dbReference type="GO" id="GO:0016788">
    <property type="term" value="F:hydrolase activity, acting on ester bonds"/>
    <property type="evidence" value="ECO:0007669"/>
    <property type="project" value="InterPro"/>
</dbReference>
<evidence type="ECO:0000313" key="7">
    <source>
        <dbReference type="EMBL" id="MBB5192333.1"/>
    </source>
</evidence>